<dbReference type="CDD" id="cd04301">
    <property type="entry name" value="NAT_SF"/>
    <property type="match status" value="1"/>
</dbReference>
<evidence type="ECO:0000256" key="1">
    <source>
        <dbReference type="ARBA" id="ARBA00022679"/>
    </source>
</evidence>
<protein>
    <recommendedName>
        <fullName evidence="3">N-acetyltransferase domain-containing protein</fullName>
    </recommendedName>
</protein>
<dbReference type="Pfam" id="PF00583">
    <property type="entry name" value="Acetyltransf_1"/>
    <property type="match status" value="1"/>
</dbReference>
<sequence length="163" mass="18151">MNLLPFATTYAATVAGWPASAREVAMWCGRQEFPLPSQAVADWQAAQDVRSHMLFEGREPLGYGELWFDAKEDEVELARIIVAPGARGAGVGRELVRELVALAREAGYADVFMRVHPDNERALRCYRRAGFLPVDAHLAAEWNSAQPVDYVWLRHADRPSAGE</sequence>
<comment type="caution">
    <text evidence="4">The sequence shown here is derived from an EMBL/GenBank/DDBJ whole genome shotgun (WGS) entry which is preliminary data.</text>
</comment>
<evidence type="ECO:0000256" key="2">
    <source>
        <dbReference type="ARBA" id="ARBA00023315"/>
    </source>
</evidence>
<dbReference type="InterPro" id="IPR000182">
    <property type="entry name" value="GNAT_dom"/>
</dbReference>
<dbReference type="GO" id="GO:0016747">
    <property type="term" value="F:acyltransferase activity, transferring groups other than amino-acyl groups"/>
    <property type="evidence" value="ECO:0007669"/>
    <property type="project" value="InterPro"/>
</dbReference>
<dbReference type="Proteomes" id="UP001143474">
    <property type="component" value="Unassembled WGS sequence"/>
</dbReference>
<feature type="domain" description="N-acetyltransferase" evidence="3">
    <location>
        <begin position="1"/>
        <end position="157"/>
    </location>
</feature>
<evidence type="ECO:0000313" key="5">
    <source>
        <dbReference type="Proteomes" id="UP001143474"/>
    </source>
</evidence>
<name>A0A9W6HY06_9ACTN</name>
<organism evidence="4 5">
    <name type="scientific">Streptosporangium carneum</name>
    <dbReference type="NCBI Taxonomy" id="47481"/>
    <lineage>
        <taxon>Bacteria</taxon>
        <taxon>Bacillati</taxon>
        <taxon>Actinomycetota</taxon>
        <taxon>Actinomycetes</taxon>
        <taxon>Streptosporangiales</taxon>
        <taxon>Streptosporangiaceae</taxon>
        <taxon>Streptosporangium</taxon>
    </lineage>
</organism>
<dbReference type="Gene3D" id="3.40.630.30">
    <property type="match status" value="1"/>
</dbReference>
<accession>A0A9W6HY06</accession>
<proteinExistence type="predicted"/>
<keyword evidence="5" id="KW-1185">Reference proteome</keyword>
<dbReference type="InterPro" id="IPR016181">
    <property type="entry name" value="Acyl_CoA_acyltransferase"/>
</dbReference>
<reference evidence="4" key="2">
    <citation type="submission" date="2023-01" db="EMBL/GenBank/DDBJ databases">
        <authorList>
            <person name="Sun Q."/>
            <person name="Evtushenko L."/>
        </authorList>
    </citation>
    <scope>NUCLEOTIDE SEQUENCE</scope>
    <source>
        <strain evidence="4">VKM Ac-2007</strain>
    </source>
</reference>
<dbReference type="PANTHER" id="PTHR43877">
    <property type="entry name" value="AMINOALKYLPHOSPHONATE N-ACETYLTRANSFERASE-RELATED-RELATED"/>
    <property type="match status" value="1"/>
</dbReference>
<gene>
    <name evidence="4" type="ORF">GCM10017600_08950</name>
</gene>
<dbReference type="PROSITE" id="PS51186">
    <property type="entry name" value="GNAT"/>
    <property type="match status" value="1"/>
</dbReference>
<dbReference type="InterPro" id="IPR050832">
    <property type="entry name" value="Bact_Acetyltransf"/>
</dbReference>
<evidence type="ECO:0000259" key="3">
    <source>
        <dbReference type="PROSITE" id="PS51186"/>
    </source>
</evidence>
<keyword evidence="2" id="KW-0012">Acyltransferase</keyword>
<dbReference type="EMBL" id="BSEV01000001">
    <property type="protein sequence ID" value="GLK07490.1"/>
    <property type="molecule type" value="Genomic_DNA"/>
</dbReference>
<dbReference type="SUPFAM" id="SSF55729">
    <property type="entry name" value="Acyl-CoA N-acyltransferases (Nat)"/>
    <property type="match status" value="1"/>
</dbReference>
<dbReference type="RefSeq" id="WP_271216021.1">
    <property type="nucleotide sequence ID" value="NZ_BAAAVD010000006.1"/>
</dbReference>
<dbReference type="AlphaFoldDB" id="A0A9W6HY06"/>
<evidence type="ECO:0000313" key="4">
    <source>
        <dbReference type="EMBL" id="GLK07490.1"/>
    </source>
</evidence>
<keyword evidence="1" id="KW-0808">Transferase</keyword>
<reference evidence="4" key="1">
    <citation type="journal article" date="2014" name="Int. J. Syst. Evol. Microbiol.">
        <title>Complete genome sequence of Corynebacterium casei LMG S-19264T (=DSM 44701T), isolated from a smear-ripened cheese.</title>
        <authorList>
            <consortium name="US DOE Joint Genome Institute (JGI-PGF)"/>
            <person name="Walter F."/>
            <person name="Albersmeier A."/>
            <person name="Kalinowski J."/>
            <person name="Ruckert C."/>
        </authorList>
    </citation>
    <scope>NUCLEOTIDE SEQUENCE</scope>
    <source>
        <strain evidence="4">VKM Ac-2007</strain>
    </source>
</reference>